<feature type="region of interest" description="Disordered" evidence="1">
    <location>
        <begin position="33"/>
        <end position="53"/>
    </location>
</feature>
<organism evidence="2 3">
    <name type="scientific">Alistipes communis</name>
    <dbReference type="NCBI Taxonomy" id="2585118"/>
    <lineage>
        <taxon>Bacteria</taxon>
        <taxon>Pseudomonadati</taxon>
        <taxon>Bacteroidota</taxon>
        <taxon>Bacteroidia</taxon>
        <taxon>Bacteroidales</taxon>
        <taxon>Rikenellaceae</taxon>
        <taxon>Alistipes</taxon>
    </lineage>
</organism>
<protein>
    <recommendedName>
        <fullName evidence="4">DUF3408 domain-containing protein</fullName>
    </recommendedName>
</protein>
<reference evidence="3" key="1">
    <citation type="submission" date="2019-06" db="EMBL/GenBank/DDBJ databases">
        <title>Alistipes onderdonkii subsp. vulgaris subsp. nov., Alistipes dispar sp. nov. and Alistipes communis sp. nov., isolated from human faeces, and creation of Alistipes onderdonkii subsp. onderdonkii subsp. nov.</title>
        <authorList>
            <person name="Sakamoto M."/>
            <person name="Ikeyama N."/>
            <person name="Ogata Y."/>
            <person name="Suda W."/>
            <person name="Iino T."/>
            <person name="Hattori M."/>
            <person name="Ohkuma M."/>
        </authorList>
    </citation>
    <scope>NUCLEOTIDE SEQUENCE [LARGE SCALE GENOMIC DNA]</scope>
    <source>
        <strain evidence="3">5CBH24</strain>
    </source>
</reference>
<dbReference type="Pfam" id="PF11888">
    <property type="entry name" value="DUF3408"/>
    <property type="match status" value="1"/>
</dbReference>
<dbReference type="InterPro" id="IPR021823">
    <property type="entry name" value="DUF3408"/>
</dbReference>
<evidence type="ECO:0000313" key="3">
    <source>
        <dbReference type="Proteomes" id="UP000318946"/>
    </source>
</evidence>
<dbReference type="Proteomes" id="UP000318946">
    <property type="component" value="Chromosome"/>
</dbReference>
<accession>A0A4Y1WRJ9</accession>
<name>A0A4Y1WRJ9_9BACT</name>
<keyword evidence="3" id="KW-1185">Reference proteome</keyword>
<evidence type="ECO:0000256" key="1">
    <source>
        <dbReference type="SAM" id="MobiDB-lite"/>
    </source>
</evidence>
<sequence>MTHYTTTACILLAAAAAAAALFIRRAAIYRRRSHRAGTAPQSQPRPDTAQDDGYRRRYVLNRWDGAFRSGKTVRIRPEHYERLRQITARSGAVSMIAYVDNVLHAHFEDYAESIDRYCRSRNPSRGRKQWTH</sequence>
<dbReference type="KEGG" id="acou:A5CBH24_00890"/>
<dbReference type="EMBL" id="AP019735">
    <property type="protein sequence ID" value="BBL02776.1"/>
    <property type="molecule type" value="Genomic_DNA"/>
</dbReference>
<dbReference type="OrthoDB" id="949719at2"/>
<evidence type="ECO:0008006" key="4">
    <source>
        <dbReference type="Google" id="ProtNLM"/>
    </source>
</evidence>
<dbReference type="AlphaFoldDB" id="A0A4Y1WRJ9"/>
<evidence type="ECO:0000313" key="2">
    <source>
        <dbReference type="EMBL" id="BBL02776.1"/>
    </source>
</evidence>
<proteinExistence type="predicted"/>
<dbReference type="RefSeq" id="WP_141411826.1">
    <property type="nucleotide sequence ID" value="NZ_AP019735.1"/>
</dbReference>
<dbReference type="GeneID" id="78340811"/>
<gene>
    <name evidence="2" type="ORF">A5CBH24_00890</name>
</gene>